<geneLocation type="plasmid" evidence="2 3">
    <name>unnamed7</name>
</geneLocation>
<dbReference type="RefSeq" id="WP_080623395.1">
    <property type="nucleotide sequence ID" value="NZ_CAWMZI010000008.1"/>
</dbReference>
<accession>A0A1V0GZ81</accession>
<name>A0A1V0GZ81_9RHOB</name>
<organism evidence="2 3">
    <name type="scientific">Paracoccus yeei</name>
    <dbReference type="NCBI Taxonomy" id="147645"/>
    <lineage>
        <taxon>Bacteria</taxon>
        <taxon>Pseudomonadati</taxon>
        <taxon>Pseudomonadota</taxon>
        <taxon>Alphaproteobacteria</taxon>
        <taxon>Rhodobacterales</taxon>
        <taxon>Paracoccaceae</taxon>
        <taxon>Paracoccus</taxon>
    </lineage>
</organism>
<gene>
    <name evidence="2" type="ORF">A6J80_23185</name>
</gene>
<evidence type="ECO:0000313" key="2">
    <source>
        <dbReference type="EMBL" id="ARC39174.1"/>
    </source>
</evidence>
<proteinExistence type="predicted"/>
<evidence type="ECO:0000259" key="1">
    <source>
        <dbReference type="Pfam" id="PF02625"/>
    </source>
</evidence>
<keyword evidence="3" id="KW-1185">Reference proteome</keyword>
<dbReference type="EMBL" id="CP020447">
    <property type="protein sequence ID" value="ARC39174.1"/>
    <property type="molecule type" value="Genomic_DNA"/>
</dbReference>
<dbReference type="Proteomes" id="UP000191257">
    <property type="component" value="Plasmid unnamed7"/>
</dbReference>
<protein>
    <submittedName>
        <fullName evidence="2">XdhC family protein</fullName>
    </submittedName>
</protein>
<keyword evidence="2" id="KW-0614">Plasmid</keyword>
<sequence>MARGGDMALTVTQSDLPLDHWQPGAVLALITGTEGPAYRRAGAGMLVLPDGARVGHLSAGCIDRDVALHAATAARTGLVRHLRYVRIWRWTICLGFHAA</sequence>
<reference evidence="2" key="1">
    <citation type="submission" date="2017-12" db="EMBL/GenBank/DDBJ databases">
        <title>FDA dAtabase for Regulatory Grade micrObial Sequences (FDA-ARGOS): Supporting development and validation of Infectious Disease Dx tests.</title>
        <authorList>
            <person name="Campos J."/>
            <person name="Goldberg B."/>
            <person name="Tallon L."/>
            <person name="Sadzewicz L."/>
            <person name="Sengamalay N."/>
            <person name="Ott S."/>
            <person name="Godinez A."/>
            <person name="Nagaraj S."/>
            <person name="Vyas G."/>
            <person name="Aluvathingal J."/>
            <person name="Nadendla S."/>
            <person name="Geyer C."/>
            <person name="Nandy P."/>
            <person name="Hobson J."/>
            <person name="Sichtig H."/>
        </authorList>
    </citation>
    <scope>NUCLEOTIDE SEQUENCE</scope>
    <source>
        <strain evidence="2">FDAARGOS_252</strain>
        <plasmid evidence="2">unnamed7</plasmid>
    </source>
</reference>
<evidence type="ECO:0000313" key="3">
    <source>
        <dbReference type="Proteomes" id="UP000191257"/>
    </source>
</evidence>
<dbReference type="InterPro" id="IPR003777">
    <property type="entry name" value="XdhC_CoxI"/>
</dbReference>
<dbReference type="Pfam" id="PF02625">
    <property type="entry name" value="XdhC_CoxI"/>
    <property type="match status" value="1"/>
</dbReference>
<dbReference type="KEGG" id="pye:A6J80_23185"/>
<dbReference type="AlphaFoldDB" id="A0A1V0GZ81"/>
<feature type="domain" description="XdhC- CoxI" evidence="1">
    <location>
        <begin position="25"/>
        <end position="84"/>
    </location>
</feature>